<dbReference type="PANTHER" id="PTHR33446:SF2">
    <property type="entry name" value="PROTEIN TONB"/>
    <property type="match status" value="1"/>
</dbReference>
<keyword evidence="9 11" id="KW-0472">Membrane</keyword>
<feature type="transmembrane region" description="Helical" evidence="11">
    <location>
        <begin position="269"/>
        <end position="289"/>
    </location>
</feature>
<reference evidence="13 14" key="1">
    <citation type="submission" date="2022-07" db="EMBL/GenBank/DDBJ databases">
        <title>Mucilaginibacter sp. JC4.</title>
        <authorList>
            <person name="Le V."/>
            <person name="Ko S.-R."/>
            <person name="Ahn C.-Y."/>
            <person name="Oh H.-M."/>
        </authorList>
    </citation>
    <scope>NUCLEOTIDE SEQUENCE [LARGE SCALE GENOMIC DNA]</scope>
    <source>
        <strain evidence="13 14">JC4</strain>
    </source>
</reference>
<evidence type="ECO:0000256" key="6">
    <source>
        <dbReference type="ARBA" id="ARBA00022692"/>
    </source>
</evidence>
<sequence>MSWLHYLIEANIYLGVFYLCYCLFLNRDTHYMLGRVYLIFSCIMAFILPLTQLSILKPVLPEIQLVAVPTQVTNTFVNVQQSKLAAPVQHFTFDDAIVYTYIAGAVIGLLVLLFRLRKLYILTRNNHSIYKDQYKLIHLNDENTAFSFFNYLFIGSNVPQAETIIAHELVHIRQKHSVDIIFLEVMKIVNWFNPFIYLIQRSLKTIHEYIADEQTAAHEQDALTYSSFLLNNAYGIQGSSIAHSFFNYNLLKKRIIMLNKNRSGKLARLKYLAALPLCAGMLCASTLVFSKDYGVIDLAPRKVVIQKPTADSLTHTLQLTAPDGTKGISDIVVIDNSKTGFKHTYTVNSLTEKDKKELKEKGFDIAIIERTAEVTDTTQQLPVPFPPPPIGLRDAYHPLYKYVHKTVKYPAEALKARKNGMVVLSFNLDVAGKIHDVSVLQSSKTGYDDEAVNALQNYPNAIKDKAGKKIVEVDFWLKDIRAGYLFPNSGRRKPEFIGNLVMMEWSKTPFDFNPPPPPPAPPKLKGKVSPPTVVDIHKTPPPPPPAAPRKPSKVAEVTILPPVKPVTKRPPPPDPTDPAYDDLLKAVARNTRYPDIARANKSTGHVILSLVINSEHKVTDVKVVNGFDTACDAQAARALKAYSSAINKAPGVYKMVVTFMLTSEDNKRFYTPKPLGGDILNAHNFIGEVVVEGFAK</sequence>
<dbReference type="PANTHER" id="PTHR33446">
    <property type="entry name" value="PROTEIN TONB-RELATED"/>
    <property type="match status" value="1"/>
</dbReference>
<evidence type="ECO:0000256" key="1">
    <source>
        <dbReference type="ARBA" id="ARBA00004383"/>
    </source>
</evidence>
<evidence type="ECO:0000256" key="3">
    <source>
        <dbReference type="ARBA" id="ARBA00022448"/>
    </source>
</evidence>
<evidence type="ECO:0000256" key="9">
    <source>
        <dbReference type="ARBA" id="ARBA00023136"/>
    </source>
</evidence>
<dbReference type="InterPro" id="IPR037682">
    <property type="entry name" value="TonB_C"/>
</dbReference>
<dbReference type="Pfam" id="PF03544">
    <property type="entry name" value="TonB_C"/>
    <property type="match status" value="2"/>
</dbReference>
<evidence type="ECO:0000259" key="12">
    <source>
        <dbReference type="PROSITE" id="PS52015"/>
    </source>
</evidence>
<evidence type="ECO:0000256" key="4">
    <source>
        <dbReference type="ARBA" id="ARBA00022475"/>
    </source>
</evidence>
<keyword evidence="5" id="KW-0997">Cell inner membrane</keyword>
<evidence type="ECO:0000313" key="13">
    <source>
        <dbReference type="EMBL" id="MCQ6958007.1"/>
    </source>
</evidence>
<dbReference type="Gene3D" id="3.30.1150.10">
    <property type="match status" value="2"/>
</dbReference>
<proteinExistence type="inferred from homology"/>
<comment type="subcellular location">
    <subcellularLocation>
        <location evidence="1">Cell inner membrane</location>
        <topology evidence="1">Single-pass membrane protein</topology>
        <orientation evidence="1">Periplasmic side</orientation>
    </subcellularLocation>
</comment>
<name>A0ABT1T097_9SPHI</name>
<dbReference type="InterPro" id="IPR008756">
    <property type="entry name" value="Peptidase_M56"/>
</dbReference>
<feature type="transmembrane region" description="Helical" evidence="11">
    <location>
        <begin position="96"/>
        <end position="114"/>
    </location>
</feature>
<evidence type="ECO:0000256" key="10">
    <source>
        <dbReference type="SAM" id="MobiDB-lite"/>
    </source>
</evidence>
<dbReference type="CDD" id="cd07341">
    <property type="entry name" value="M56_BlaR1_MecR1_like"/>
    <property type="match status" value="1"/>
</dbReference>
<evidence type="ECO:0000256" key="5">
    <source>
        <dbReference type="ARBA" id="ARBA00022519"/>
    </source>
</evidence>
<evidence type="ECO:0000256" key="2">
    <source>
        <dbReference type="ARBA" id="ARBA00006555"/>
    </source>
</evidence>
<dbReference type="EMBL" id="JANHOH010000001">
    <property type="protein sequence ID" value="MCQ6958007.1"/>
    <property type="molecule type" value="Genomic_DNA"/>
</dbReference>
<dbReference type="InterPro" id="IPR051045">
    <property type="entry name" value="TonB-dependent_transducer"/>
</dbReference>
<feature type="transmembrane region" description="Helical" evidence="11">
    <location>
        <begin position="6"/>
        <end position="24"/>
    </location>
</feature>
<dbReference type="Pfam" id="PF05569">
    <property type="entry name" value="Peptidase_M56"/>
    <property type="match status" value="1"/>
</dbReference>
<keyword evidence="8 11" id="KW-1133">Transmembrane helix</keyword>
<feature type="domain" description="TonB C-terminal" evidence="12">
    <location>
        <begin position="578"/>
        <end position="670"/>
    </location>
</feature>
<keyword evidence="14" id="KW-1185">Reference proteome</keyword>
<evidence type="ECO:0000256" key="11">
    <source>
        <dbReference type="SAM" id="Phobius"/>
    </source>
</evidence>
<feature type="region of interest" description="Disordered" evidence="10">
    <location>
        <begin position="512"/>
        <end position="531"/>
    </location>
</feature>
<evidence type="ECO:0000256" key="8">
    <source>
        <dbReference type="ARBA" id="ARBA00022989"/>
    </source>
</evidence>
<dbReference type="SUPFAM" id="SSF74653">
    <property type="entry name" value="TolA/TonB C-terminal domain"/>
    <property type="match status" value="2"/>
</dbReference>
<protein>
    <submittedName>
        <fullName evidence="13">TonB family protein</fullName>
    </submittedName>
</protein>
<organism evidence="13 14">
    <name type="scientific">Mucilaginibacter aquariorum</name>
    <dbReference type="NCBI Taxonomy" id="2967225"/>
    <lineage>
        <taxon>Bacteria</taxon>
        <taxon>Pseudomonadati</taxon>
        <taxon>Bacteroidota</taxon>
        <taxon>Sphingobacteriia</taxon>
        <taxon>Sphingobacteriales</taxon>
        <taxon>Sphingobacteriaceae</taxon>
        <taxon>Mucilaginibacter</taxon>
    </lineage>
</organism>
<comment type="similarity">
    <text evidence="2">Belongs to the TonB family.</text>
</comment>
<feature type="domain" description="TonB C-terminal" evidence="12">
    <location>
        <begin position="394"/>
        <end position="495"/>
    </location>
</feature>
<gene>
    <name evidence="13" type="ORF">NPE20_08560</name>
</gene>
<keyword evidence="7" id="KW-0653">Protein transport</keyword>
<comment type="caution">
    <text evidence="13">The sequence shown here is derived from an EMBL/GenBank/DDBJ whole genome shotgun (WGS) entry which is preliminary data.</text>
</comment>
<keyword evidence="4" id="KW-1003">Cell membrane</keyword>
<dbReference type="NCBIfam" id="TIGR01352">
    <property type="entry name" value="tonB_Cterm"/>
    <property type="match status" value="1"/>
</dbReference>
<feature type="transmembrane region" description="Helical" evidence="11">
    <location>
        <begin position="36"/>
        <end position="55"/>
    </location>
</feature>
<dbReference type="Proteomes" id="UP001204376">
    <property type="component" value="Unassembled WGS sequence"/>
</dbReference>
<dbReference type="PROSITE" id="PS52015">
    <property type="entry name" value="TONB_CTD"/>
    <property type="match status" value="2"/>
</dbReference>
<dbReference type="RefSeq" id="WP_256538191.1">
    <property type="nucleotide sequence ID" value="NZ_JANHOH010000001.1"/>
</dbReference>
<evidence type="ECO:0000256" key="7">
    <source>
        <dbReference type="ARBA" id="ARBA00022927"/>
    </source>
</evidence>
<evidence type="ECO:0000313" key="14">
    <source>
        <dbReference type="Proteomes" id="UP001204376"/>
    </source>
</evidence>
<keyword evidence="6 11" id="KW-0812">Transmembrane</keyword>
<dbReference type="InterPro" id="IPR006260">
    <property type="entry name" value="TonB/TolA_C"/>
</dbReference>
<keyword evidence="3" id="KW-0813">Transport</keyword>
<accession>A0ABT1T097</accession>
<feature type="compositionally biased region" description="Pro residues" evidence="10">
    <location>
        <begin position="512"/>
        <end position="522"/>
    </location>
</feature>